<keyword evidence="2" id="KW-1185">Reference proteome</keyword>
<organism evidence="1 2">
    <name type="scientific">Gymnopus androsaceus JB14</name>
    <dbReference type="NCBI Taxonomy" id="1447944"/>
    <lineage>
        <taxon>Eukaryota</taxon>
        <taxon>Fungi</taxon>
        <taxon>Dikarya</taxon>
        <taxon>Basidiomycota</taxon>
        <taxon>Agaricomycotina</taxon>
        <taxon>Agaricomycetes</taxon>
        <taxon>Agaricomycetidae</taxon>
        <taxon>Agaricales</taxon>
        <taxon>Marasmiineae</taxon>
        <taxon>Omphalotaceae</taxon>
        <taxon>Gymnopus</taxon>
    </lineage>
</organism>
<gene>
    <name evidence="1" type="ORF">BT96DRAFT_790502</name>
</gene>
<evidence type="ECO:0000313" key="2">
    <source>
        <dbReference type="Proteomes" id="UP000799118"/>
    </source>
</evidence>
<protein>
    <submittedName>
        <fullName evidence="1">Uncharacterized protein</fullName>
    </submittedName>
</protein>
<sequence length="82" mass="9506">WFSSRRGRPHFMPNPGNFCGARKVFLESTREEYTQAARDGNVKEVRQDICRQYYLHFPVSKGDDYEPSEAELNAVNNKAPPQ</sequence>
<accession>A0A6A4HF47</accession>
<feature type="non-terminal residue" evidence="1">
    <location>
        <position position="82"/>
    </location>
</feature>
<dbReference type="AlphaFoldDB" id="A0A6A4HF47"/>
<feature type="non-terminal residue" evidence="1">
    <location>
        <position position="1"/>
    </location>
</feature>
<evidence type="ECO:0000313" key="1">
    <source>
        <dbReference type="EMBL" id="KAE9396318.1"/>
    </source>
</evidence>
<dbReference type="Proteomes" id="UP000799118">
    <property type="component" value="Unassembled WGS sequence"/>
</dbReference>
<dbReference type="OrthoDB" id="3033067at2759"/>
<reference evidence="1" key="1">
    <citation type="journal article" date="2019" name="Environ. Microbiol.">
        <title>Fungal ecological strategies reflected in gene transcription - a case study of two litter decomposers.</title>
        <authorList>
            <person name="Barbi F."/>
            <person name="Kohler A."/>
            <person name="Barry K."/>
            <person name="Baskaran P."/>
            <person name="Daum C."/>
            <person name="Fauchery L."/>
            <person name="Ihrmark K."/>
            <person name="Kuo A."/>
            <person name="LaButti K."/>
            <person name="Lipzen A."/>
            <person name="Morin E."/>
            <person name="Grigoriev I.V."/>
            <person name="Henrissat B."/>
            <person name="Lindahl B."/>
            <person name="Martin F."/>
        </authorList>
    </citation>
    <scope>NUCLEOTIDE SEQUENCE</scope>
    <source>
        <strain evidence="1">JB14</strain>
    </source>
</reference>
<name>A0A6A4HF47_9AGAR</name>
<dbReference type="EMBL" id="ML769515">
    <property type="protein sequence ID" value="KAE9396318.1"/>
    <property type="molecule type" value="Genomic_DNA"/>
</dbReference>
<proteinExistence type="predicted"/>